<organism evidence="6 7">
    <name type="scientific">Acanthoscelides obtectus</name>
    <name type="common">Bean weevil</name>
    <name type="synonym">Bruchus obtectus</name>
    <dbReference type="NCBI Taxonomy" id="200917"/>
    <lineage>
        <taxon>Eukaryota</taxon>
        <taxon>Metazoa</taxon>
        <taxon>Ecdysozoa</taxon>
        <taxon>Arthropoda</taxon>
        <taxon>Hexapoda</taxon>
        <taxon>Insecta</taxon>
        <taxon>Pterygota</taxon>
        <taxon>Neoptera</taxon>
        <taxon>Endopterygota</taxon>
        <taxon>Coleoptera</taxon>
        <taxon>Polyphaga</taxon>
        <taxon>Cucujiformia</taxon>
        <taxon>Chrysomeloidea</taxon>
        <taxon>Chrysomelidae</taxon>
        <taxon>Bruchinae</taxon>
        <taxon>Bruchini</taxon>
        <taxon>Acanthoscelides</taxon>
    </lineage>
</organism>
<evidence type="ECO:0000313" key="7">
    <source>
        <dbReference type="Proteomes" id="UP001152888"/>
    </source>
</evidence>
<dbReference type="GO" id="GO:0042797">
    <property type="term" value="P:tRNA transcription by RNA polymerase III"/>
    <property type="evidence" value="ECO:0007669"/>
    <property type="project" value="TreeGrafter"/>
</dbReference>
<dbReference type="InterPro" id="IPR007811">
    <property type="entry name" value="RPC4"/>
</dbReference>
<sequence>MDLKKTQKLNINDFMKAAPADPMACRLKSLRLPRDLSLGGNRPSKNIYKPNLNVKRNKQNVNETTQRRHETQRNSVIFSKRNERNNYDKNKNRFVQADSVFSGGIGTENKIPSSSSRFPSSRGEGREYVKKETTTVENIGTNSSRVMDEILQFSSDDEADKYQPFIPKEYRKTNTSEEKLDRPTLEDLLGRLLPQKQDGDTDNPSFTVWQMPESLAFKDMQINPNMDCRLNSLPEGKIGTVRVRKSGKMDVVLGGVKYTLNSMDFKTITEQLVSVNPDEKNCCILGNVESKFMLCPSWQSLLC</sequence>
<comment type="subcellular location">
    <subcellularLocation>
        <location evidence="1">Nucleus</location>
    </subcellularLocation>
</comment>
<accession>A0A9P0PYG5</accession>
<keyword evidence="3" id="KW-0804">Transcription</keyword>
<dbReference type="Proteomes" id="UP001152888">
    <property type="component" value="Unassembled WGS sequence"/>
</dbReference>
<dbReference type="GO" id="GO:0005666">
    <property type="term" value="C:RNA polymerase III complex"/>
    <property type="evidence" value="ECO:0007669"/>
    <property type="project" value="InterPro"/>
</dbReference>
<comment type="caution">
    <text evidence="6">The sequence shown here is derived from an EMBL/GenBank/DDBJ whole genome shotgun (WGS) entry which is preliminary data.</text>
</comment>
<name>A0A9P0PYG5_ACAOB</name>
<evidence type="ECO:0000256" key="1">
    <source>
        <dbReference type="ARBA" id="ARBA00004123"/>
    </source>
</evidence>
<dbReference type="GO" id="GO:0003677">
    <property type="term" value="F:DNA binding"/>
    <property type="evidence" value="ECO:0007669"/>
    <property type="project" value="InterPro"/>
</dbReference>
<proteinExistence type="predicted"/>
<evidence type="ECO:0000256" key="2">
    <source>
        <dbReference type="ARBA" id="ARBA00022478"/>
    </source>
</evidence>
<protein>
    <recommendedName>
        <fullName evidence="8">DNA-directed RNA polymerase III subunit RPC4</fullName>
    </recommendedName>
</protein>
<dbReference type="EMBL" id="CAKOFQ010007476">
    <property type="protein sequence ID" value="CAH2001944.1"/>
    <property type="molecule type" value="Genomic_DNA"/>
</dbReference>
<feature type="region of interest" description="Disordered" evidence="5">
    <location>
        <begin position="106"/>
        <end position="129"/>
    </location>
</feature>
<dbReference type="AlphaFoldDB" id="A0A9P0PYG5"/>
<feature type="compositionally biased region" description="Low complexity" evidence="5">
    <location>
        <begin position="112"/>
        <end position="122"/>
    </location>
</feature>
<gene>
    <name evidence="6" type="ORF">ACAOBT_LOCUS26532</name>
</gene>
<dbReference type="PANTHER" id="PTHR13408">
    <property type="entry name" value="DNA-DIRECTED RNA POLYMERASE III"/>
    <property type="match status" value="1"/>
</dbReference>
<keyword evidence="4" id="KW-0539">Nucleus</keyword>
<evidence type="ECO:0000313" key="6">
    <source>
        <dbReference type="EMBL" id="CAH2001944.1"/>
    </source>
</evidence>
<keyword evidence="7" id="KW-1185">Reference proteome</keyword>
<evidence type="ECO:0000256" key="3">
    <source>
        <dbReference type="ARBA" id="ARBA00023163"/>
    </source>
</evidence>
<dbReference type="PANTHER" id="PTHR13408:SF0">
    <property type="entry name" value="DNA-DIRECTED RNA POLYMERASE III SUBUNIT RPC4"/>
    <property type="match status" value="1"/>
</dbReference>
<keyword evidence="2" id="KW-0240">DNA-directed RNA polymerase</keyword>
<reference evidence="6" key="1">
    <citation type="submission" date="2022-03" db="EMBL/GenBank/DDBJ databases">
        <authorList>
            <person name="Sayadi A."/>
        </authorList>
    </citation>
    <scope>NUCLEOTIDE SEQUENCE</scope>
</reference>
<dbReference type="Pfam" id="PF05132">
    <property type="entry name" value="RNA_pol_Rpc4"/>
    <property type="match status" value="1"/>
</dbReference>
<evidence type="ECO:0008006" key="8">
    <source>
        <dbReference type="Google" id="ProtNLM"/>
    </source>
</evidence>
<dbReference type="OrthoDB" id="5836119at2759"/>
<evidence type="ECO:0000256" key="5">
    <source>
        <dbReference type="SAM" id="MobiDB-lite"/>
    </source>
</evidence>
<evidence type="ECO:0000256" key="4">
    <source>
        <dbReference type="ARBA" id="ARBA00023242"/>
    </source>
</evidence>